<sequence>MPKFTLERDKCGEWMLRKARVLNGRGECDGENGSKQRLHWNDTRRRDVAKLRLQRRRKRRRERN</sequence>
<dbReference type="EMBL" id="JALLPB020000071">
    <property type="protein sequence ID" value="KAL3822206.1"/>
    <property type="molecule type" value="Genomic_DNA"/>
</dbReference>
<comment type="caution">
    <text evidence="1">The sequence shown here is derived from an EMBL/GenBank/DDBJ whole genome shotgun (WGS) entry which is preliminary data.</text>
</comment>
<reference evidence="1 2" key="1">
    <citation type="submission" date="2024-10" db="EMBL/GenBank/DDBJ databases">
        <title>Updated reference genomes for cyclostephanoid diatoms.</title>
        <authorList>
            <person name="Roberts W.R."/>
            <person name="Alverson A.J."/>
        </authorList>
    </citation>
    <scope>NUCLEOTIDE SEQUENCE [LARGE SCALE GENOMIC DNA]</scope>
    <source>
        <strain evidence="1 2">AJA228-03</strain>
    </source>
</reference>
<dbReference type="Proteomes" id="UP001530377">
    <property type="component" value="Unassembled WGS sequence"/>
</dbReference>
<dbReference type="AlphaFoldDB" id="A0ABD3SCT2"/>
<protein>
    <submittedName>
        <fullName evidence="1">Uncharacterized protein</fullName>
    </submittedName>
</protein>
<evidence type="ECO:0000313" key="1">
    <source>
        <dbReference type="EMBL" id="KAL3822206.1"/>
    </source>
</evidence>
<gene>
    <name evidence="1" type="ORF">ACHAXA_000646</name>
</gene>
<organism evidence="1 2">
    <name type="scientific">Cyclostephanos tholiformis</name>
    <dbReference type="NCBI Taxonomy" id="382380"/>
    <lineage>
        <taxon>Eukaryota</taxon>
        <taxon>Sar</taxon>
        <taxon>Stramenopiles</taxon>
        <taxon>Ochrophyta</taxon>
        <taxon>Bacillariophyta</taxon>
        <taxon>Coscinodiscophyceae</taxon>
        <taxon>Thalassiosirophycidae</taxon>
        <taxon>Stephanodiscales</taxon>
        <taxon>Stephanodiscaceae</taxon>
        <taxon>Cyclostephanos</taxon>
    </lineage>
</organism>
<accession>A0ABD3SCT2</accession>
<evidence type="ECO:0000313" key="2">
    <source>
        <dbReference type="Proteomes" id="UP001530377"/>
    </source>
</evidence>
<proteinExistence type="predicted"/>
<keyword evidence="2" id="KW-1185">Reference proteome</keyword>
<name>A0ABD3SCT2_9STRA</name>